<gene>
    <name evidence="6" type="ORF">Fmac_018734</name>
</gene>
<dbReference type="AlphaFoldDB" id="A0ABD1M5V9"/>
<comment type="subcellular location">
    <subcellularLocation>
        <location evidence="1">Membrane</location>
        <topology evidence="1">Multi-pass membrane protein</topology>
    </subcellularLocation>
</comment>
<keyword evidence="2 5" id="KW-0812">Transmembrane</keyword>
<reference evidence="6 7" key="1">
    <citation type="submission" date="2024-08" db="EMBL/GenBank/DDBJ databases">
        <title>Insights into the chromosomal genome structure of Flemingia macrophylla.</title>
        <authorList>
            <person name="Ding Y."/>
            <person name="Zhao Y."/>
            <person name="Bi W."/>
            <person name="Wu M."/>
            <person name="Zhao G."/>
            <person name="Gong Y."/>
            <person name="Li W."/>
            <person name="Zhang P."/>
        </authorList>
    </citation>
    <scope>NUCLEOTIDE SEQUENCE [LARGE SCALE GENOMIC DNA]</scope>
    <source>
        <strain evidence="6">DYQJB</strain>
        <tissue evidence="6">Leaf</tissue>
    </source>
</reference>
<dbReference type="PANTHER" id="PTHR10283:SF82">
    <property type="entry name" value="SOLUTE CARRIER FAMILY 13 MEMBER 2"/>
    <property type="match status" value="1"/>
</dbReference>
<dbReference type="InterPro" id="IPR001898">
    <property type="entry name" value="SLC13A/DASS"/>
</dbReference>
<dbReference type="GO" id="GO:0016020">
    <property type="term" value="C:membrane"/>
    <property type="evidence" value="ECO:0007669"/>
    <property type="project" value="UniProtKB-SubCell"/>
</dbReference>
<dbReference type="PANTHER" id="PTHR10283">
    <property type="entry name" value="SOLUTE CARRIER FAMILY 13 MEMBER"/>
    <property type="match status" value="1"/>
</dbReference>
<keyword evidence="7" id="KW-1185">Reference proteome</keyword>
<comment type="caution">
    <text evidence="6">The sequence shown here is derived from an EMBL/GenBank/DDBJ whole genome shotgun (WGS) entry which is preliminary data.</text>
</comment>
<keyword evidence="3 5" id="KW-1133">Transmembrane helix</keyword>
<dbReference type="Pfam" id="PF00939">
    <property type="entry name" value="Na_sulph_symp"/>
    <property type="match status" value="1"/>
</dbReference>
<evidence type="ECO:0000256" key="5">
    <source>
        <dbReference type="SAM" id="Phobius"/>
    </source>
</evidence>
<dbReference type="GO" id="GO:0015140">
    <property type="term" value="F:malate transmembrane transporter activity"/>
    <property type="evidence" value="ECO:0007669"/>
    <property type="project" value="UniProtKB-ARBA"/>
</dbReference>
<feature type="transmembrane region" description="Helical" evidence="5">
    <location>
        <begin position="51"/>
        <end position="84"/>
    </location>
</feature>
<protein>
    <recommendedName>
        <fullName evidence="8">Tonoplast dicarboxylate transporter</fullName>
    </recommendedName>
</protein>
<evidence type="ECO:0000256" key="2">
    <source>
        <dbReference type="ARBA" id="ARBA00022692"/>
    </source>
</evidence>
<evidence type="ECO:0008006" key="8">
    <source>
        <dbReference type="Google" id="ProtNLM"/>
    </source>
</evidence>
<dbReference type="Proteomes" id="UP001603857">
    <property type="component" value="Unassembled WGS sequence"/>
</dbReference>
<proteinExistence type="predicted"/>
<feature type="transmembrane region" description="Helical" evidence="5">
    <location>
        <begin position="99"/>
        <end position="123"/>
    </location>
</feature>
<evidence type="ECO:0000256" key="4">
    <source>
        <dbReference type="ARBA" id="ARBA00023136"/>
    </source>
</evidence>
<sequence>MMESGRGEKGEAVAEWQNARHKAMMMMMPMEMGIVRWLVVAHGESEVVNKFCWAMILAMVYAMSIGGTSTLTGTGMNLIIIGMWKSLYPEAKSINFNTWFFYGFPVAILILLCFWLILCILYVPRGSNHALSTYLDKTHLKRDLEALGNFLTTSLQFFFFDPVETPFPSFRLLSFFVVSVLHLRLDLMLVFQNFLGLSEVQEDERIVIHAHPGILTRLVQSVTPLILDLMNICEIEKMFG</sequence>
<keyword evidence="4 5" id="KW-0472">Membrane</keyword>
<evidence type="ECO:0000313" key="7">
    <source>
        <dbReference type="Proteomes" id="UP001603857"/>
    </source>
</evidence>
<evidence type="ECO:0000256" key="3">
    <source>
        <dbReference type="ARBA" id="ARBA00022989"/>
    </source>
</evidence>
<accession>A0ABD1M5V9</accession>
<evidence type="ECO:0000313" key="6">
    <source>
        <dbReference type="EMBL" id="KAL2331153.1"/>
    </source>
</evidence>
<dbReference type="EMBL" id="JBGMDY010000006">
    <property type="protein sequence ID" value="KAL2331153.1"/>
    <property type="molecule type" value="Genomic_DNA"/>
</dbReference>
<organism evidence="6 7">
    <name type="scientific">Flemingia macrophylla</name>
    <dbReference type="NCBI Taxonomy" id="520843"/>
    <lineage>
        <taxon>Eukaryota</taxon>
        <taxon>Viridiplantae</taxon>
        <taxon>Streptophyta</taxon>
        <taxon>Embryophyta</taxon>
        <taxon>Tracheophyta</taxon>
        <taxon>Spermatophyta</taxon>
        <taxon>Magnoliopsida</taxon>
        <taxon>eudicotyledons</taxon>
        <taxon>Gunneridae</taxon>
        <taxon>Pentapetalae</taxon>
        <taxon>rosids</taxon>
        <taxon>fabids</taxon>
        <taxon>Fabales</taxon>
        <taxon>Fabaceae</taxon>
        <taxon>Papilionoideae</taxon>
        <taxon>50 kb inversion clade</taxon>
        <taxon>NPAAA clade</taxon>
        <taxon>indigoferoid/millettioid clade</taxon>
        <taxon>Phaseoleae</taxon>
        <taxon>Flemingia</taxon>
    </lineage>
</organism>
<evidence type="ECO:0000256" key="1">
    <source>
        <dbReference type="ARBA" id="ARBA00004141"/>
    </source>
</evidence>
<name>A0ABD1M5V9_9FABA</name>